<organism evidence="4 5">
    <name type="scientific">Candidatus Wildermuthbacteria bacterium RIFCSPLOWO2_12_FULL_40_9</name>
    <dbReference type="NCBI Taxonomy" id="1802467"/>
    <lineage>
        <taxon>Bacteria</taxon>
        <taxon>Candidatus Wildermuthiibacteriota</taxon>
    </lineage>
</organism>
<dbReference type="Gene3D" id="4.10.860.10">
    <property type="entry name" value="UVR domain"/>
    <property type="match status" value="1"/>
</dbReference>
<dbReference type="SMART" id="SM00465">
    <property type="entry name" value="GIYc"/>
    <property type="match status" value="1"/>
</dbReference>
<protein>
    <recommendedName>
        <fullName evidence="6">Excinuclease ABC subunit C</fullName>
    </recommendedName>
</protein>
<name>A0A1G2RWE3_9BACT</name>
<gene>
    <name evidence="4" type="ORF">A3H01_01535</name>
</gene>
<dbReference type="PROSITE" id="PS50164">
    <property type="entry name" value="GIY_YIG"/>
    <property type="match status" value="1"/>
</dbReference>
<evidence type="ECO:0000313" key="5">
    <source>
        <dbReference type="Proteomes" id="UP000177853"/>
    </source>
</evidence>
<dbReference type="AlphaFoldDB" id="A0A1G2RWE3"/>
<proteinExistence type="predicted"/>
<dbReference type="SUPFAM" id="SSF82771">
    <property type="entry name" value="GIY-YIG endonuclease"/>
    <property type="match status" value="1"/>
</dbReference>
<dbReference type="PROSITE" id="PS50151">
    <property type="entry name" value="UVR"/>
    <property type="match status" value="1"/>
</dbReference>
<dbReference type="Pfam" id="PF08459">
    <property type="entry name" value="UvrC_RNaseH_dom"/>
    <property type="match status" value="1"/>
</dbReference>
<evidence type="ECO:0008006" key="6">
    <source>
        <dbReference type="Google" id="ProtNLM"/>
    </source>
</evidence>
<dbReference type="InterPro" id="IPR038476">
    <property type="entry name" value="UvrC_RNase_H_dom_sf"/>
</dbReference>
<comment type="caution">
    <text evidence="4">The sequence shown here is derived from an EMBL/GenBank/DDBJ whole genome shotgun (WGS) entry which is preliminary data.</text>
</comment>
<evidence type="ECO:0000259" key="3">
    <source>
        <dbReference type="PROSITE" id="PS50165"/>
    </source>
</evidence>
<dbReference type="GO" id="GO:0006289">
    <property type="term" value="P:nucleotide-excision repair"/>
    <property type="evidence" value="ECO:0007669"/>
    <property type="project" value="InterPro"/>
</dbReference>
<dbReference type="PANTHER" id="PTHR30562:SF1">
    <property type="entry name" value="UVRABC SYSTEM PROTEIN C"/>
    <property type="match status" value="1"/>
</dbReference>
<feature type="domain" description="UvrC family homology region profile" evidence="3">
    <location>
        <begin position="252"/>
        <end position="367"/>
    </location>
</feature>
<dbReference type="GO" id="GO:0009381">
    <property type="term" value="F:excinuclease ABC activity"/>
    <property type="evidence" value="ECO:0007669"/>
    <property type="project" value="InterPro"/>
</dbReference>
<evidence type="ECO:0000259" key="2">
    <source>
        <dbReference type="PROSITE" id="PS50164"/>
    </source>
</evidence>
<dbReference type="InterPro" id="IPR036876">
    <property type="entry name" value="UVR_dom_sf"/>
</dbReference>
<dbReference type="InterPro" id="IPR001943">
    <property type="entry name" value="UVR_dom"/>
</dbReference>
<dbReference type="CDD" id="cd10434">
    <property type="entry name" value="GIY-YIG_UvrC_Cho"/>
    <property type="match status" value="1"/>
</dbReference>
<dbReference type="PROSITE" id="PS50165">
    <property type="entry name" value="UVRC"/>
    <property type="match status" value="1"/>
</dbReference>
<dbReference type="InterPro" id="IPR050066">
    <property type="entry name" value="UvrABC_protein_C"/>
</dbReference>
<reference evidence="4 5" key="1">
    <citation type="journal article" date="2016" name="Nat. Commun.">
        <title>Thousands of microbial genomes shed light on interconnected biogeochemical processes in an aquifer system.</title>
        <authorList>
            <person name="Anantharaman K."/>
            <person name="Brown C.T."/>
            <person name="Hug L.A."/>
            <person name="Sharon I."/>
            <person name="Castelle C.J."/>
            <person name="Probst A.J."/>
            <person name="Thomas B.C."/>
            <person name="Singh A."/>
            <person name="Wilkins M.J."/>
            <person name="Karaoz U."/>
            <person name="Brodie E.L."/>
            <person name="Williams K.H."/>
            <person name="Hubbard S.S."/>
            <person name="Banfield J.F."/>
        </authorList>
    </citation>
    <scope>NUCLEOTIDE SEQUENCE [LARGE SCALE GENOMIC DNA]</scope>
</reference>
<dbReference type="InterPro" id="IPR001162">
    <property type="entry name" value="UvrC_RNase_H_dom"/>
</dbReference>
<dbReference type="PANTHER" id="PTHR30562">
    <property type="entry name" value="UVRC/OXIDOREDUCTASE"/>
    <property type="match status" value="1"/>
</dbReference>
<dbReference type="SUPFAM" id="SSF46600">
    <property type="entry name" value="C-terminal UvrC-binding domain of UvrB"/>
    <property type="match status" value="1"/>
</dbReference>
<feature type="domain" description="GIY-YIG" evidence="2">
    <location>
        <begin position="16"/>
        <end position="106"/>
    </location>
</feature>
<dbReference type="Proteomes" id="UP000177853">
    <property type="component" value="Unassembled WGS sequence"/>
</dbReference>
<dbReference type="InterPro" id="IPR047296">
    <property type="entry name" value="GIY-YIG_UvrC_Cho"/>
</dbReference>
<dbReference type="Gene3D" id="3.30.420.340">
    <property type="entry name" value="UvrC, RNAse H endonuclease domain"/>
    <property type="match status" value="1"/>
</dbReference>
<dbReference type="InterPro" id="IPR035901">
    <property type="entry name" value="GIY-YIG_endonuc_sf"/>
</dbReference>
<evidence type="ECO:0000259" key="1">
    <source>
        <dbReference type="PROSITE" id="PS50151"/>
    </source>
</evidence>
<evidence type="ECO:0000313" key="4">
    <source>
        <dbReference type="EMBL" id="OHA76778.1"/>
    </source>
</evidence>
<sequence>MRLKFLPRKKIDSLPQKIGVYCFVGKNNKEILYIGKAVNIRERVKNHFHPHTTTRMFDVGVNQTSYHGKPFTDKTEKIGWTETNSEIEALLLEADLIKKYKPKYNTIWKDDKNYYFVAITGENPPRVLITHQPKQSSTANYHSTIHIGPFVDGKSLKKVLSLLRRVFPYYVARKHPSKECSWCHIDLCPGPNPDIKEYKQGLDKLALVLQGKRFSVLNKLRKEMLQTSKKQEFERAGRIKDQIASLECIMANAKILDRKNATEANWQDTKKIMKKLLKMKKGISRIEAYDISNIQGKMATGSMVVFVEGKSAKNLYRKFRIKMKNAPNDTAMIKEVLNRRFNHPEWDLPQLILIDGGIGQLSVALKVKSQNSNLKTLICVSLAKKKNELFIEGRKQPLLLKNLPRPIFNLILQLRDEAHRFAITYHKKLREVDPVRIPRWQLFPQRTSRRSHLIGF</sequence>
<dbReference type="Gene3D" id="3.40.1440.10">
    <property type="entry name" value="GIY-YIG endonuclease"/>
    <property type="match status" value="1"/>
</dbReference>
<dbReference type="EMBL" id="MHUM01000016">
    <property type="protein sequence ID" value="OHA76778.1"/>
    <property type="molecule type" value="Genomic_DNA"/>
</dbReference>
<dbReference type="InterPro" id="IPR000305">
    <property type="entry name" value="GIY-YIG_endonuc"/>
</dbReference>
<dbReference type="GO" id="GO:0009380">
    <property type="term" value="C:excinuclease repair complex"/>
    <property type="evidence" value="ECO:0007669"/>
    <property type="project" value="TreeGrafter"/>
</dbReference>
<accession>A0A1G2RWE3</accession>
<dbReference type="Pfam" id="PF02151">
    <property type="entry name" value="UVR"/>
    <property type="match status" value="1"/>
</dbReference>
<dbReference type="Pfam" id="PF01541">
    <property type="entry name" value="GIY-YIG"/>
    <property type="match status" value="1"/>
</dbReference>
<feature type="domain" description="UVR" evidence="1">
    <location>
        <begin position="214"/>
        <end position="249"/>
    </location>
</feature>